<evidence type="ECO:0000313" key="3">
    <source>
        <dbReference type="Proteomes" id="UP000002671"/>
    </source>
</evidence>
<dbReference type="PATRIC" id="fig|227377.7.peg.718"/>
<reference evidence="2 3" key="2">
    <citation type="journal article" date="2009" name="Infect. Immun.">
        <title>Comparative genomics reveal extensive transposon-mediated genomic plasticity and diversity among potential effector proteins within the genus Coxiella.</title>
        <authorList>
            <person name="Beare P.A."/>
            <person name="Unsworth N."/>
            <person name="Andoh M."/>
            <person name="Voth D.E."/>
            <person name="Omsland A."/>
            <person name="Gilk S.D."/>
            <person name="Williams K.P."/>
            <person name="Sobral B.W."/>
            <person name="Kupko J.J.III."/>
            <person name="Porcella S.F."/>
            <person name="Samuel J.E."/>
            <person name="Heinzen R.A."/>
        </authorList>
    </citation>
    <scope>NUCLEOTIDE SEQUENCE [LARGE SCALE GENOMIC DNA]</scope>
    <source>
        <strain evidence="3">RSA 493 / Nine Mile phase I</strain>
    </source>
</reference>
<evidence type="ECO:0000256" key="1">
    <source>
        <dbReference type="SAM" id="MobiDB-lite"/>
    </source>
</evidence>
<reference evidence="2 3" key="1">
    <citation type="journal article" date="2003" name="Proc. Natl. Acad. Sci. U.S.A.">
        <title>Complete genome sequence of the Q-fever pathogen, Coxiella burnetii.</title>
        <authorList>
            <person name="Seshadri R."/>
            <person name="Paulsen I.T."/>
            <person name="Eisen J.A."/>
            <person name="Read T.D."/>
            <person name="Nelson K.E."/>
            <person name="Nelson W.C."/>
            <person name="Ward N.L."/>
            <person name="Tettelin H."/>
            <person name="Davidsen T.M."/>
            <person name="Beanan M.J."/>
            <person name="Deboy R.T."/>
            <person name="Daugherty S.C."/>
            <person name="Brinkac L.M."/>
            <person name="Madupu R."/>
            <person name="Dodson R.J."/>
            <person name="Khouri H.M."/>
            <person name="Lee K.H."/>
            <person name="Carty H.A."/>
            <person name="Scanlan D."/>
            <person name="Heinzen R.A."/>
            <person name="Thompson H.A."/>
            <person name="Samuel J.E."/>
            <person name="Fraser C.M."/>
            <person name="Heidelberg J.F."/>
        </authorList>
    </citation>
    <scope>NUCLEOTIDE SEQUENCE [LARGE SCALE GENOMIC DNA]</scope>
    <source>
        <strain evidence="3">RSA 493 / Nine Mile phase I</strain>
    </source>
</reference>
<protein>
    <submittedName>
        <fullName evidence="2">Uncharacterized protein</fullName>
    </submittedName>
</protein>
<dbReference type="HOGENOM" id="CLU_2681486_0_0_6"/>
<feature type="region of interest" description="Disordered" evidence="1">
    <location>
        <begin position="36"/>
        <end position="74"/>
    </location>
</feature>
<accession>Q83DJ6</accession>
<sequence>MFPFYAYRRPLEKRNTIVITIDMEKLTFLLLSHRSAKRRAGRSPGAPSARCARRALGPRLRGDDEGAGMSGLSF</sequence>
<dbReference type="RefSeq" id="NP_819760.1">
    <property type="nucleotide sequence ID" value="NC_002971.4"/>
</dbReference>
<name>Q83DJ6_COXBU</name>
<dbReference type="EnsemblBacteria" id="AAO90274">
    <property type="protein sequence ID" value="AAO90274"/>
    <property type="gene ID" value="CBU_0734"/>
</dbReference>
<evidence type="ECO:0000313" key="2">
    <source>
        <dbReference type="EMBL" id="AAO90274.1"/>
    </source>
</evidence>
<dbReference type="EMBL" id="AE016828">
    <property type="protein sequence ID" value="AAO90274.1"/>
    <property type="molecule type" value="Genomic_DNA"/>
</dbReference>
<dbReference type="AlphaFoldDB" id="Q83DJ6"/>
<dbReference type="GeneID" id="1208624"/>
<dbReference type="KEGG" id="cbu:CBU_0734"/>
<keyword evidence="3" id="KW-1185">Reference proteome</keyword>
<organism evidence="2 3">
    <name type="scientific">Coxiella burnetii (strain RSA 493 / Nine Mile phase I)</name>
    <dbReference type="NCBI Taxonomy" id="227377"/>
    <lineage>
        <taxon>Bacteria</taxon>
        <taxon>Pseudomonadati</taxon>
        <taxon>Pseudomonadota</taxon>
        <taxon>Gammaproteobacteria</taxon>
        <taxon>Legionellales</taxon>
        <taxon>Coxiellaceae</taxon>
        <taxon>Coxiella</taxon>
    </lineage>
</organism>
<proteinExistence type="predicted"/>
<gene>
    <name evidence="2" type="ordered locus">CBU_0734</name>
</gene>
<dbReference type="Proteomes" id="UP000002671">
    <property type="component" value="Chromosome"/>
</dbReference>
<dbReference type="RefSeq" id="WP_010957766.1">
    <property type="nucleotide sequence ID" value="NC_002971.4"/>
</dbReference>